<name>A0A098TRB5_9CYAN</name>
<gene>
    <name evidence="1" type="ORF">DO97_21320</name>
</gene>
<dbReference type="OrthoDB" id="483789at2"/>
<reference evidence="1 2" key="1">
    <citation type="journal article" date="2014" name="Mol. Ecol.">
        <title>Evolution of Synechococcus.</title>
        <authorList>
            <person name="Dvorak P."/>
            <person name="Casamatta D."/>
            <person name="Hasler P."/>
            <person name="Poulickova A."/>
            <person name="Ondrej V."/>
            <person name="Sanges R."/>
        </authorList>
    </citation>
    <scope>NUCLEOTIDE SEQUENCE [LARGE SCALE GENOMIC DNA]</scope>
    <source>
        <strain evidence="1 2">CAUP A 1101</strain>
    </source>
</reference>
<organism evidence="1 2">
    <name type="scientific">Neosynechococcus sphagnicola sy1</name>
    <dbReference type="NCBI Taxonomy" id="1497020"/>
    <lineage>
        <taxon>Bacteria</taxon>
        <taxon>Bacillati</taxon>
        <taxon>Cyanobacteriota</taxon>
        <taxon>Cyanophyceae</taxon>
        <taxon>Neosynechococcales</taxon>
        <taxon>Neosynechococcaceae</taxon>
        <taxon>Neosynechococcus</taxon>
    </lineage>
</organism>
<accession>A0A098TRB5</accession>
<evidence type="ECO:0000313" key="2">
    <source>
        <dbReference type="Proteomes" id="UP000030170"/>
    </source>
</evidence>
<dbReference type="EMBL" id="JJML01000009">
    <property type="protein sequence ID" value="KGF73343.1"/>
    <property type="molecule type" value="Genomic_DNA"/>
</dbReference>
<proteinExistence type="predicted"/>
<comment type="caution">
    <text evidence="1">The sequence shown here is derived from an EMBL/GenBank/DDBJ whole genome shotgun (WGS) entry which is preliminary data.</text>
</comment>
<keyword evidence="2" id="KW-1185">Reference proteome</keyword>
<protein>
    <submittedName>
        <fullName evidence="1">Uncharacterized protein</fullName>
    </submittedName>
</protein>
<dbReference type="AlphaFoldDB" id="A0A098TRB5"/>
<evidence type="ECO:0000313" key="1">
    <source>
        <dbReference type="EMBL" id="KGF73343.1"/>
    </source>
</evidence>
<sequence length="160" mass="18449">MLTRHPKPVSLSLMATDLPVWSVLETSATLYQQAPEQFHLLLTEPVVQCPATPEPPSILQAAATPRLLWLEISPYRLIMTMQGNGGFSYRHWWEQGVYGISRYWLQDSAPTVADHLRLRNFTRSLSLTGRSLPERLRLEYELWTANLQLGQYVLHLEIQH</sequence>
<dbReference type="Proteomes" id="UP000030170">
    <property type="component" value="Unassembled WGS sequence"/>
</dbReference>